<dbReference type="SUPFAM" id="SSF88633">
    <property type="entry name" value="Positive stranded ssRNA viruses"/>
    <property type="match status" value="1"/>
</dbReference>
<gene>
    <name evidence="9" type="primary">orf1</name>
</gene>
<feature type="domain" description="Icosahedral viral capsid protein S" evidence="8">
    <location>
        <begin position="29"/>
        <end position="220"/>
    </location>
</feature>
<dbReference type="InterPro" id="IPR000937">
    <property type="entry name" value="Capsid_prot_S-dom_vir"/>
</dbReference>
<proteinExistence type="inferred from homology"/>
<evidence type="ECO:0000256" key="5">
    <source>
        <dbReference type="ARBA" id="ARBA00022844"/>
    </source>
</evidence>
<reference evidence="9" key="1">
    <citation type="journal article" date="2020" name="mSystems">
        <title>Stability of the Virome in Lab- and Field-Collected Aedes albopictus Mosquitoes across Different Developmental Stages and Possible Core Viruses in the Publicly Available Virome Data of Aedes Mosquitoes.</title>
        <authorList>
            <person name="Shi C."/>
            <person name="Zhao L."/>
            <person name="Atoni E."/>
            <person name="Zeng W."/>
            <person name="Hu X."/>
            <person name="Matthijnssens J."/>
            <person name="Yuan Z."/>
            <person name="Xia H."/>
        </authorList>
    </citation>
    <scope>NUCLEOTIDE SEQUENCE</scope>
    <source>
        <strain evidence="9">18-Kenya-2</strain>
    </source>
</reference>
<accession>A0A7S6RM98</accession>
<evidence type="ECO:0000259" key="8">
    <source>
        <dbReference type="Pfam" id="PF00729"/>
    </source>
</evidence>
<evidence type="ECO:0000256" key="4">
    <source>
        <dbReference type="ARBA" id="ARBA00022561"/>
    </source>
</evidence>
<evidence type="ECO:0000256" key="7">
    <source>
        <dbReference type="SAM" id="MobiDB-lite"/>
    </source>
</evidence>
<name>A0A7S6RM98_9VIRU</name>
<feature type="compositionally biased region" description="Basic residues" evidence="7">
    <location>
        <begin position="31"/>
        <end position="40"/>
    </location>
</feature>
<dbReference type="EMBL" id="MT361064">
    <property type="protein sequence ID" value="QOW03292.1"/>
    <property type="molecule type" value="Viral_cRNA"/>
</dbReference>
<evidence type="ECO:0000256" key="1">
    <source>
        <dbReference type="ARBA" id="ARBA00004328"/>
    </source>
</evidence>
<dbReference type="Pfam" id="PF00729">
    <property type="entry name" value="Viral_coat"/>
    <property type="match status" value="1"/>
</dbReference>
<feature type="region of interest" description="Disordered" evidence="7">
    <location>
        <begin position="22"/>
        <end position="47"/>
    </location>
</feature>
<protein>
    <recommendedName>
        <fullName evidence="3">Capsid protein</fullName>
    </recommendedName>
</protein>
<comment type="subcellular location">
    <subcellularLocation>
        <location evidence="1">Virion</location>
    </subcellularLocation>
</comment>
<dbReference type="GO" id="GO:0039617">
    <property type="term" value="C:T=3 icosahedral viral capsid"/>
    <property type="evidence" value="ECO:0007669"/>
    <property type="project" value="UniProtKB-KW"/>
</dbReference>
<keyword evidence="6" id="KW-1142">T=3 icosahedral capsid protein</keyword>
<keyword evidence="4" id="KW-0167">Capsid protein</keyword>
<sequence>MSKQLKKQVNALTAQVAALKVAKNKQQPAPAKKRRNRKRGAGPSLANTGISADGRIVVQRCELLFELKVDKDTEGAAYYEVLQPNSSRMPWLSKLCKNFSQIIWRSARLEYRPAVGTMKDGSLVVGIDWNPIASSPDKAKVQSMTPNFQVPVWQKKEMTIPASRLQSRKFYSTDTSSSVDIIDKVPCEVLAYISCTKDAANKQYFGDIWIHYNVILQGPT</sequence>
<evidence type="ECO:0000313" key="9">
    <source>
        <dbReference type="EMBL" id="QOW03292.1"/>
    </source>
</evidence>
<evidence type="ECO:0000256" key="6">
    <source>
        <dbReference type="ARBA" id="ARBA00023060"/>
    </source>
</evidence>
<dbReference type="GO" id="GO:0005198">
    <property type="term" value="F:structural molecule activity"/>
    <property type="evidence" value="ECO:0007669"/>
    <property type="project" value="InterPro"/>
</dbReference>
<keyword evidence="5" id="KW-0946">Virion</keyword>
<evidence type="ECO:0000256" key="2">
    <source>
        <dbReference type="ARBA" id="ARBA00007446"/>
    </source>
</evidence>
<comment type="similarity">
    <text evidence="2">Belongs to the icosahedral plant coat protein family.</text>
</comment>
<organism evidence="9">
    <name type="scientific">Kisumu mosquito virus</name>
    <dbReference type="NCBI Taxonomy" id="2778221"/>
    <lineage>
        <taxon>Viruses</taxon>
        <taxon>Riboviria</taxon>
    </lineage>
</organism>
<dbReference type="Gene3D" id="2.60.120.20">
    <property type="match status" value="1"/>
</dbReference>
<dbReference type="InterPro" id="IPR029053">
    <property type="entry name" value="Viral_coat"/>
</dbReference>
<evidence type="ECO:0000256" key="3">
    <source>
        <dbReference type="ARBA" id="ARBA00018091"/>
    </source>
</evidence>